<evidence type="ECO:0000256" key="6">
    <source>
        <dbReference type="SAM" id="SignalP"/>
    </source>
</evidence>
<feature type="domain" description="GH18" evidence="7">
    <location>
        <begin position="28"/>
        <end position="276"/>
    </location>
</feature>
<dbReference type="InterPro" id="IPR001579">
    <property type="entry name" value="Glyco_hydro_18_chit_AS"/>
</dbReference>
<evidence type="ECO:0000313" key="9">
    <source>
        <dbReference type="Proteomes" id="UP000242715"/>
    </source>
</evidence>
<dbReference type="InterPro" id="IPR001223">
    <property type="entry name" value="Glyco_hydro18_cat"/>
</dbReference>
<feature type="chain" id="PRO_5016369425" description="chitinase" evidence="6">
    <location>
        <begin position="24"/>
        <end position="302"/>
    </location>
</feature>
<dbReference type="InterPro" id="IPR045321">
    <property type="entry name" value="Cts1-like"/>
</dbReference>
<dbReference type="GO" id="GO:0008843">
    <property type="term" value="F:endochitinase activity"/>
    <property type="evidence" value="ECO:0007669"/>
    <property type="project" value="UniProtKB-EC"/>
</dbReference>
<dbReference type="EMBL" id="DF973711">
    <property type="protein sequence ID" value="GAU38340.1"/>
    <property type="molecule type" value="Genomic_DNA"/>
</dbReference>
<feature type="signal peptide" evidence="6">
    <location>
        <begin position="1"/>
        <end position="23"/>
    </location>
</feature>
<dbReference type="PANTHER" id="PTHR45708">
    <property type="entry name" value="ENDOCHITINASE"/>
    <property type="match status" value="1"/>
</dbReference>
<evidence type="ECO:0000256" key="1">
    <source>
        <dbReference type="ARBA" id="ARBA00012729"/>
    </source>
</evidence>
<dbReference type="Proteomes" id="UP000242715">
    <property type="component" value="Unassembled WGS sequence"/>
</dbReference>
<protein>
    <recommendedName>
        <fullName evidence="1">chitinase</fullName>
        <ecNumber evidence="1">3.2.1.14</ecNumber>
    </recommendedName>
</protein>
<reference evidence="9" key="1">
    <citation type="journal article" date="2017" name="Front. Plant Sci.">
        <title>Climate Clever Clovers: New Paradigm to Reduce the Environmental Footprint of Ruminants by Breeding Low Methanogenic Forages Utilizing Haplotype Variation.</title>
        <authorList>
            <person name="Kaur P."/>
            <person name="Appels R."/>
            <person name="Bayer P.E."/>
            <person name="Keeble-Gagnere G."/>
            <person name="Wang J."/>
            <person name="Hirakawa H."/>
            <person name="Shirasawa K."/>
            <person name="Vercoe P."/>
            <person name="Stefanova K."/>
            <person name="Durmic Z."/>
            <person name="Nichols P."/>
            <person name="Revell C."/>
            <person name="Isobe S.N."/>
            <person name="Edwards D."/>
            <person name="Erskine W."/>
        </authorList>
    </citation>
    <scope>NUCLEOTIDE SEQUENCE [LARGE SCALE GENOMIC DNA]</scope>
    <source>
        <strain evidence="9">cv. Daliak</strain>
    </source>
</reference>
<dbReference type="InterPro" id="IPR017853">
    <property type="entry name" value="GH"/>
</dbReference>
<evidence type="ECO:0000313" key="8">
    <source>
        <dbReference type="EMBL" id="GAU38340.1"/>
    </source>
</evidence>
<comment type="similarity">
    <text evidence="5">Belongs to the glycosyl hydrolase 18 family.</text>
</comment>
<evidence type="ECO:0000256" key="2">
    <source>
        <dbReference type="ARBA" id="ARBA00022801"/>
    </source>
</evidence>
<gene>
    <name evidence="8" type="ORF">TSUD_395940</name>
</gene>
<keyword evidence="2 4" id="KW-0378">Hydrolase</keyword>
<organism evidence="8 9">
    <name type="scientific">Trifolium subterraneum</name>
    <name type="common">Subterranean clover</name>
    <dbReference type="NCBI Taxonomy" id="3900"/>
    <lineage>
        <taxon>Eukaryota</taxon>
        <taxon>Viridiplantae</taxon>
        <taxon>Streptophyta</taxon>
        <taxon>Embryophyta</taxon>
        <taxon>Tracheophyta</taxon>
        <taxon>Spermatophyta</taxon>
        <taxon>Magnoliopsida</taxon>
        <taxon>eudicotyledons</taxon>
        <taxon>Gunneridae</taxon>
        <taxon>Pentapetalae</taxon>
        <taxon>rosids</taxon>
        <taxon>fabids</taxon>
        <taxon>Fabales</taxon>
        <taxon>Fabaceae</taxon>
        <taxon>Papilionoideae</taxon>
        <taxon>50 kb inversion clade</taxon>
        <taxon>NPAAA clade</taxon>
        <taxon>Hologalegina</taxon>
        <taxon>IRL clade</taxon>
        <taxon>Trifolieae</taxon>
        <taxon>Trifolium</taxon>
    </lineage>
</organism>
<keyword evidence="3 4" id="KW-0326">Glycosidase</keyword>
<dbReference type="SUPFAM" id="SSF51445">
    <property type="entry name" value="(Trans)glycosidases"/>
    <property type="match status" value="1"/>
</dbReference>
<dbReference type="AlphaFoldDB" id="A0A2Z6NNY9"/>
<evidence type="ECO:0000256" key="4">
    <source>
        <dbReference type="RuleBase" id="RU000489"/>
    </source>
</evidence>
<dbReference type="PROSITE" id="PS01095">
    <property type="entry name" value="GH18_1"/>
    <property type="match status" value="1"/>
</dbReference>
<dbReference type="PROSITE" id="PS51910">
    <property type="entry name" value="GH18_2"/>
    <property type="match status" value="1"/>
</dbReference>
<accession>A0A2Z6NNY9</accession>
<dbReference type="EC" id="3.2.1.14" evidence="1"/>
<dbReference type="GO" id="GO:0005576">
    <property type="term" value="C:extracellular region"/>
    <property type="evidence" value="ECO:0007669"/>
    <property type="project" value="TreeGrafter"/>
</dbReference>
<name>A0A2Z6NNY9_TRISU</name>
<evidence type="ECO:0000256" key="5">
    <source>
        <dbReference type="RuleBase" id="RU004453"/>
    </source>
</evidence>
<evidence type="ECO:0000256" key="3">
    <source>
        <dbReference type="ARBA" id="ARBA00023295"/>
    </source>
</evidence>
<dbReference type="PANTHER" id="PTHR45708:SF31">
    <property type="entry name" value="III ACIDIC ENDOCHITINASE, PUTATIVE-RELATED"/>
    <property type="match status" value="1"/>
</dbReference>
<sequence length="302" mass="33116">MSSKIQALILLLVLTILPFTIKASSSDGGIAIYWGQNLGDGTLSSTCDTGNYKIVLLAFLHVFGDGRIPNWNFAGHCGASGSYSLSSPNDAKNVADYLHTNFLSGQFGPLGSVTLDGIDFDIEGGSNLYWDDLARHLDNQRKQDRYFYLSAAPQCFMPDHYLDKAIKTGLFDFVLVQFYNNPPCQYNLANGDATLLLKSWDAWTSLVLPNNTVFMGLPASPSAAPSGGYIPPSDLIAKVLPHIKKTSNYGGIMLWDRFNDVGNNYSNQIKGYVKQSSFRFVTQISNVIVRSVSEALNVIMPN</sequence>
<evidence type="ECO:0000259" key="7">
    <source>
        <dbReference type="PROSITE" id="PS51910"/>
    </source>
</evidence>
<dbReference type="Pfam" id="PF00704">
    <property type="entry name" value="Glyco_hydro_18"/>
    <property type="match status" value="1"/>
</dbReference>
<keyword evidence="6" id="KW-0732">Signal</keyword>
<dbReference type="Gene3D" id="3.20.20.80">
    <property type="entry name" value="Glycosidases"/>
    <property type="match status" value="1"/>
</dbReference>
<dbReference type="OrthoDB" id="1357668at2759"/>
<dbReference type="InterPro" id="IPR050542">
    <property type="entry name" value="Glycosyl_Hydrlase18_Chitinase"/>
</dbReference>
<dbReference type="GO" id="GO:0005975">
    <property type="term" value="P:carbohydrate metabolic process"/>
    <property type="evidence" value="ECO:0007669"/>
    <property type="project" value="InterPro"/>
</dbReference>
<keyword evidence="9" id="KW-1185">Reference proteome</keyword>
<dbReference type="CDD" id="cd02877">
    <property type="entry name" value="GH18_hevamine_XipI_class_III"/>
    <property type="match status" value="1"/>
</dbReference>
<proteinExistence type="inferred from homology"/>